<protein>
    <submittedName>
        <fullName evidence="1">Uncharacterized protein</fullName>
    </submittedName>
</protein>
<comment type="caution">
    <text evidence="1">The sequence shown here is derived from an EMBL/GenBank/DDBJ whole genome shotgun (WGS) entry which is preliminary data.</text>
</comment>
<gene>
    <name evidence="1" type="ORF">NQ317_002785</name>
</gene>
<evidence type="ECO:0000313" key="2">
    <source>
        <dbReference type="Proteomes" id="UP001162164"/>
    </source>
</evidence>
<dbReference type="EMBL" id="JAPWTJ010001200">
    <property type="protein sequence ID" value="KAJ8973300.1"/>
    <property type="molecule type" value="Genomic_DNA"/>
</dbReference>
<keyword evidence="2" id="KW-1185">Reference proteome</keyword>
<name>A0ABQ9J5C1_9CUCU</name>
<evidence type="ECO:0000313" key="1">
    <source>
        <dbReference type="EMBL" id="KAJ8973300.1"/>
    </source>
</evidence>
<dbReference type="Proteomes" id="UP001162164">
    <property type="component" value="Unassembled WGS sequence"/>
</dbReference>
<sequence>MPVLFHLDDYYQCMLSKEATFCTFTFELQPLHSEKESDIWKIISKVSSDPRNYRHDRLRHGICIATTCPNSSKSLNMTSISKGIELCYKEKYNYLGLKGKLQTFPAKQQKMNIQSIYSIL</sequence>
<organism evidence="1 2">
    <name type="scientific">Molorchus minor</name>
    <dbReference type="NCBI Taxonomy" id="1323400"/>
    <lineage>
        <taxon>Eukaryota</taxon>
        <taxon>Metazoa</taxon>
        <taxon>Ecdysozoa</taxon>
        <taxon>Arthropoda</taxon>
        <taxon>Hexapoda</taxon>
        <taxon>Insecta</taxon>
        <taxon>Pterygota</taxon>
        <taxon>Neoptera</taxon>
        <taxon>Endopterygota</taxon>
        <taxon>Coleoptera</taxon>
        <taxon>Polyphaga</taxon>
        <taxon>Cucujiformia</taxon>
        <taxon>Chrysomeloidea</taxon>
        <taxon>Cerambycidae</taxon>
        <taxon>Lamiinae</taxon>
        <taxon>Monochamini</taxon>
        <taxon>Molorchus</taxon>
    </lineage>
</organism>
<reference evidence="1" key="1">
    <citation type="journal article" date="2023" name="Insect Mol. Biol.">
        <title>Genome sequencing provides insights into the evolution of gene families encoding plant cell wall-degrading enzymes in longhorned beetles.</title>
        <authorList>
            <person name="Shin N.R."/>
            <person name="Okamura Y."/>
            <person name="Kirsch R."/>
            <person name="Pauchet Y."/>
        </authorList>
    </citation>
    <scope>NUCLEOTIDE SEQUENCE</scope>
    <source>
        <strain evidence="1">MMC_N1</strain>
    </source>
</reference>
<accession>A0ABQ9J5C1</accession>
<proteinExistence type="predicted"/>